<dbReference type="Proteomes" id="UP000034883">
    <property type="component" value="Chromosome"/>
</dbReference>
<feature type="region of interest" description="Disordered" evidence="1">
    <location>
        <begin position="1"/>
        <end position="73"/>
    </location>
</feature>
<proteinExistence type="predicted"/>
<keyword evidence="3" id="KW-1185">Reference proteome</keyword>
<evidence type="ECO:0000256" key="1">
    <source>
        <dbReference type="SAM" id="MobiDB-lite"/>
    </source>
</evidence>
<sequence length="73" mass="7896">MVDAAARRGHSKPPEMVPHGHRARPPTWAAPGLLDTTSVRRSKFPRSLSRRAGDAPPSRPGDRALLTKAPAPR</sequence>
<dbReference type="KEGG" id="samy:DB32_003982"/>
<accession>A0A0F6W462</accession>
<reference evidence="2 3" key="1">
    <citation type="submission" date="2015-03" db="EMBL/GenBank/DDBJ databases">
        <title>Genome assembly of Sandaracinus amylolyticus DSM 53668.</title>
        <authorList>
            <person name="Sharma G."/>
            <person name="Subramanian S."/>
        </authorList>
    </citation>
    <scope>NUCLEOTIDE SEQUENCE [LARGE SCALE GENOMIC DNA]</scope>
    <source>
        <strain evidence="2 3">DSM 53668</strain>
    </source>
</reference>
<protein>
    <submittedName>
        <fullName evidence="2">Uncharacterized protein</fullName>
    </submittedName>
</protein>
<name>A0A0F6W462_9BACT</name>
<organism evidence="2 3">
    <name type="scientific">Sandaracinus amylolyticus</name>
    <dbReference type="NCBI Taxonomy" id="927083"/>
    <lineage>
        <taxon>Bacteria</taxon>
        <taxon>Pseudomonadati</taxon>
        <taxon>Myxococcota</taxon>
        <taxon>Polyangia</taxon>
        <taxon>Polyangiales</taxon>
        <taxon>Sandaracinaceae</taxon>
        <taxon>Sandaracinus</taxon>
    </lineage>
</organism>
<evidence type="ECO:0000313" key="2">
    <source>
        <dbReference type="EMBL" id="AKF06833.1"/>
    </source>
</evidence>
<gene>
    <name evidence="2" type="ORF">DB32_003982</name>
</gene>
<dbReference type="AlphaFoldDB" id="A0A0F6W462"/>
<evidence type="ECO:0000313" key="3">
    <source>
        <dbReference type="Proteomes" id="UP000034883"/>
    </source>
</evidence>
<dbReference type="STRING" id="927083.DB32_003982"/>
<dbReference type="EMBL" id="CP011125">
    <property type="protein sequence ID" value="AKF06833.1"/>
    <property type="molecule type" value="Genomic_DNA"/>
</dbReference>